<sequence>MKLLFICTGNTCRSCMAEAIAKSEAKKMNLDIEISSAGIHALKGDGASKNAVLVMQDMGIDLSCHIARPVSEGILEESDIILTMTKSHRDIILSMFPFVSGKIFTIMEYAGYDGDVVDPFGGDYNTYKECAVQLKNLIDKILDIIRKDRAL</sequence>
<dbReference type="Pfam" id="PF01451">
    <property type="entry name" value="LMWPc"/>
    <property type="match status" value="1"/>
</dbReference>
<evidence type="ECO:0000256" key="1">
    <source>
        <dbReference type="ARBA" id="ARBA00011063"/>
    </source>
</evidence>
<keyword evidence="3" id="KW-0904">Protein phosphatase</keyword>
<proteinExistence type="inferred from homology"/>
<dbReference type="Proteomes" id="UP000190105">
    <property type="component" value="Unassembled WGS sequence"/>
</dbReference>
<dbReference type="EMBL" id="FUYH01000001">
    <property type="protein sequence ID" value="SKA75834.1"/>
    <property type="molecule type" value="Genomic_DNA"/>
</dbReference>
<dbReference type="SUPFAM" id="SSF52788">
    <property type="entry name" value="Phosphotyrosine protein phosphatases I"/>
    <property type="match status" value="1"/>
</dbReference>
<keyword evidence="2" id="KW-0378">Hydrolase</keyword>
<dbReference type="Gene3D" id="3.40.50.2300">
    <property type="match status" value="1"/>
</dbReference>
<dbReference type="AlphaFoldDB" id="A0A1T4WEV3"/>
<dbReference type="PANTHER" id="PTHR11717">
    <property type="entry name" value="LOW MOLECULAR WEIGHT PROTEIN TYROSINE PHOSPHATASE"/>
    <property type="match status" value="1"/>
</dbReference>
<dbReference type="InterPro" id="IPR023485">
    <property type="entry name" value="Ptyr_pPase"/>
</dbReference>
<reference evidence="7" key="1">
    <citation type="submission" date="2017-02" db="EMBL/GenBank/DDBJ databases">
        <authorList>
            <person name="Varghese N."/>
            <person name="Submissions S."/>
        </authorList>
    </citation>
    <scope>NUCLEOTIDE SEQUENCE [LARGE SCALE GENOMIC DNA]</scope>
    <source>
        <strain evidence="7">USBA 833</strain>
    </source>
</reference>
<evidence type="ECO:0000313" key="6">
    <source>
        <dbReference type="EMBL" id="SKA75834.1"/>
    </source>
</evidence>
<dbReference type="CDD" id="cd16344">
    <property type="entry name" value="LMWPAP"/>
    <property type="match status" value="1"/>
</dbReference>
<feature type="active site" description="Nucleophile" evidence="4">
    <location>
        <position position="7"/>
    </location>
</feature>
<dbReference type="PRINTS" id="PR00719">
    <property type="entry name" value="LMWPTPASE"/>
</dbReference>
<dbReference type="SMART" id="SM00226">
    <property type="entry name" value="LMWPc"/>
    <property type="match status" value="1"/>
</dbReference>
<evidence type="ECO:0000259" key="5">
    <source>
        <dbReference type="SMART" id="SM00226"/>
    </source>
</evidence>
<accession>A0A1T4WEV3</accession>
<dbReference type="InterPro" id="IPR017867">
    <property type="entry name" value="Tyr_phospatase_low_mol_wt"/>
</dbReference>
<protein>
    <submittedName>
        <fullName evidence="6">Protein-tyrosine phosphatase</fullName>
    </submittedName>
</protein>
<comment type="similarity">
    <text evidence="1">Belongs to the low molecular weight phosphotyrosine protein phosphatase family.</text>
</comment>
<dbReference type="InterPro" id="IPR050438">
    <property type="entry name" value="LMW_PTPase"/>
</dbReference>
<feature type="active site" description="Nucleophile" evidence="4">
    <location>
        <position position="13"/>
    </location>
</feature>
<keyword evidence="7" id="KW-1185">Reference proteome</keyword>
<organism evidence="6 7">
    <name type="scientific">Caloramator quimbayensis</name>
    <dbReference type="NCBI Taxonomy" id="1147123"/>
    <lineage>
        <taxon>Bacteria</taxon>
        <taxon>Bacillati</taxon>
        <taxon>Bacillota</taxon>
        <taxon>Clostridia</taxon>
        <taxon>Eubacteriales</taxon>
        <taxon>Clostridiaceae</taxon>
        <taxon>Caloramator</taxon>
    </lineage>
</organism>
<dbReference type="STRING" id="1147123.SAMN05443428_10196"/>
<dbReference type="OrthoDB" id="9784339at2"/>
<dbReference type="RefSeq" id="WP_078695133.1">
    <property type="nucleotide sequence ID" value="NZ_FUYH01000001.1"/>
</dbReference>
<gene>
    <name evidence="6" type="ORF">SAMN05443428_10196</name>
</gene>
<dbReference type="GO" id="GO:0004725">
    <property type="term" value="F:protein tyrosine phosphatase activity"/>
    <property type="evidence" value="ECO:0007669"/>
    <property type="project" value="InterPro"/>
</dbReference>
<dbReference type="PANTHER" id="PTHR11717:SF31">
    <property type="entry name" value="LOW MOLECULAR WEIGHT PROTEIN-TYROSINE-PHOSPHATASE ETP-RELATED"/>
    <property type="match status" value="1"/>
</dbReference>
<feature type="domain" description="Phosphotyrosine protein phosphatase I" evidence="5">
    <location>
        <begin position="1"/>
        <end position="144"/>
    </location>
</feature>
<evidence type="ECO:0000256" key="4">
    <source>
        <dbReference type="PIRSR" id="PIRSR617867-1"/>
    </source>
</evidence>
<dbReference type="InterPro" id="IPR036196">
    <property type="entry name" value="Ptyr_pPase_sf"/>
</dbReference>
<evidence type="ECO:0000256" key="2">
    <source>
        <dbReference type="ARBA" id="ARBA00022801"/>
    </source>
</evidence>
<evidence type="ECO:0000256" key="3">
    <source>
        <dbReference type="ARBA" id="ARBA00022912"/>
    </source>
</evidence>
<feature type="active site" description="Proton donor" evidence="4">
    <location>
        <position position="118"/>
    </location>
</feature>
<name>A0A1T4WEV3_9CLOT</name>
<evidence type="ECO:0000313" key="7">
    <source>
        <dbReference type="Proteomes" id="UP000190105"/>
    </source>
</evidence>